<evidence type="ECO:0000256" key="1">
    <source>
        <dbReference type="SAM" id="MobiDB-lite"/>
    </source>
</evidence>
<gene>
    <name evidence="2" type="ORF">D187_005352</name>
</gene>
<feature type="compositionally biased region" description="Low complexity" evidence="1">
    <location>
        <begin position="16"/>
        <end position="31"/>
    </location>
</feature>
<protein>
    <submittedName>
        <fullName evidence="2">Uncharacterized protein</fullName>
    </submittedName>
</protein>
<dbReference type="Proteomes" id="UP000011682">
    <property type="component" value="Unassembled WGS sequence"/>
</dbReference>
<comment type="caution">
    <text evidence="2">The sequence shown here is derived from an EMBL/GenBank/DDBJ whole genome shotgun (WGS) entry which is preliminary data.</text>
</comment>
<dbReference type="AlphaFoldDB" id="S9R5I1"/>
<dbReference type="EMBL" id="ANAH02000004">
    <property type="protein sequence ID" value="EPX64218.1"/>
    <property type="molecule type" value="Genomic_DNA"/>
</dbReference>
<name>S9R5I1_CYSF2</name>
<sequence>MRANGQRQRAREQQREAGQTGSNHHGSSDGSGSDERGAQTRSRAQQRPHNLTPGPPRPPGTQLPFGLPSRSLTGLASGPVDLPLKVGCAGGPSLGVHTLATRGGHILGSECAAL</sequence>
<organism evidence="2 3">
    <name type="scientific">Cystobacter fuscus (strain ATCC 25194 / DSM 2262 / NBRC 100088 / M29)</name>
    <dbReference type="NCBI Taxonomy" id="1242864"/>
    <lineage>
        <taxon>Bacteria</taxon>
        <taxon>Pseudomonadati</taxon>
        <taxon>Myxococcota</taxon>
        <taxon>Myxococcia</taxon>
        <taxon>Myxococcales</taxon>
        <taxon>Cystobacterineae</taxon>
        <taxon>Archangiaceae</taxon>
        <taxon>Cystobacter</taxon>
    </lineage>
</organism>
<evidence type="ECO:0000313" key="3">
    <source>
        <dbReference type="Proteomes" id="UP000011682"/>
    </source>
</evidence>
<reference evidence="2" key="1">
    <citation type="submission" date="2013-05" db="EMBL/GenBank/DDBJ databases">
        <title>Genome assembly of Cystobacter fuscus DSM 2262.</title>
        <authorList>
            <person name="Sharma G."/>
            <person name="Khatri I."/>
            <person name="Kaur C."/>
            <person name="Mayilraj S."/>
            <person name="Subramanian S."/>
        </authorList>
    </citation>
    <scope>NUCLEOTIDE SEQUENCE [LARGE SCALE GENOMIC DNA]</scope>
    <source>
        <strain evidence="2">DSM 2262</strain>
    </source>
</reference>
<keyword evidence="3" id="KW-1185">Reference proteome</keyword>
<proteinExistence type="predicted"/>
<feature type="region of interest" description="Disordered" evidence="1">
    <location>
        <begin position="1"/>
        <end position="80"/>
    </location>
</feature>
<accession>S9R5I1</accession>
<evidence type="ECO:0000313" key="2">
    <source>
        <dbReference type="EMBL" id="EPX64218.1"/>
    </source>
</evidence>